<keyword evidence="3" id="KW-1185">Reference proteome</keyword>
<accession>A0AAV4A5B7</accession>
<dbReference type="AlphaFoldDB" id="A0AAV4A5B7"/>
<organism evidence="2 3">
    <name type="scientific">Plakobranchus ocellatus</name>
    <dbReference type="NCBI Taxonomy" id="259542"/>
    <lineage>
        <taxon>Eukaryota</taxon>
        <taxon>Metazoa</taxon>
        <taxon>Spiralia</taxon>
        <taxon>Lophotrochozoa</taxon>
        <taxon>Mollusca</taxon>
        <taxon>Gastropoda</taxon>
        <taxon>Heterobranchia</taxon>
        <taxon>Euthyneura</taxon>
        <taxon>Panpulmonata</taxon>
        <taxon>Sacoglossa</taxon>
        <taxon>Placobranchoidea</taxon>
        <taxon>Plakobranchidae</taxon>
        <taxon>Plakobranchus</taxon>
    </lineage>
</organism>
<proteinExistence type="predicted"/>
<feature type="compositionally biased region" description="Basic and acidic residues" evidence="1">
    <location>
        <begin position="18"/>
        <end position="32"/>
    </location>
</feature>
<protein>
    <submittedName>
        <fullName evidence="2">Uncharacterized protein</fullName>
    </submittedName>
</protein>
<dbReference type="Proteomes" id="UP000735302">
    <property type="component" value="Unassembled WGS sequence"/>
</dbReference>
<evidence type="ECO:0000256" key="1">
    <source>
        <dbReference type="SAM" id="MobiDB-lite"/>
    </source>
</evidence>
<sequence>MLMMVDKCCGSDNEYDDRDGRNGENKDSRDVDGGSGEGDDKDDATERQPTYLANSCGWTQDSRRNALGRLESNPRPLTLYTALLRASYL</sequence>
<name>A0AAV4A5B7_9GAST</name>
<dbReference type="EMBL" id="BLXT01003539">
    <property type="protein sequence ID" value="GFO01831.1"/>
    <property type="molecule type" value="Genomic_DNA"/>
</dbReference>
<feature type="region of interest" description="Disordered" evidence="1">
    <location>
        <begin position="1"/>
        <end position="56"/>
    </location>
</feature>
<evidence type="ECO:0000313" key="2">
    <source>
        <dbReference type="EMBL" id="GFO01831.1"/>
    </source>
</evidence>
<feature type="compositionally biased region" description="Polar residues" evidence="1">
    <location>
        <begin position="47"/>
        <end position="56"/>
    </location>
</feature>
<comment type="caution">
    <text evidence="2">The sequence shown here is derived from an EMBL/GenBank/DDBJ whole genome shotgun (WGS) entry which is preliminary data.</text>
</comment>
<gene>
    <name evidence="2" type="ORF">PoB_002833600</name>
</gene>
<reference evidence="2 3" key="1">
    <citation type="journal article" date="2021" name="Elife">
        <title>Chloroplast acquisition without the gene transfer in kleptoplastic sea slugs, Plakobranchus ocellatus.</title>
        <authorList>
            <person name="Maeda T."/>
            <person name="Takahashi S."/>
            <person name="Yoshida T."/>
            <person name="Shimamura S."/>
            <person name="Takaki Y."/>
            <person name="Nagai Y."/>
            <person name="Toyoda A."/>
            <person name="Suzuki Y."/>
            <person name="Arimoto A."/>
            <person name="Ishii H."/>
            <person name="Satoh N."/>
            <person name="Nishiyama T."/>
            <person name="Hasebe M."/>
            <person name="Maruyama T."/>
            <person name="Minagawa J."/>
            <person name="Obokata J."/>
            <person name="Shigenobu S."/>
        </authorList>
    </citation>
    <scope>NUCLEOTIDE SEQUENCE [LARGE SCALE GENOMIC DNA]</scope>
</reference>
<evidence type="ECO:0000313" key="3">
    <source>
        <dbReference type="Proteomes" id="UP000735302"/>
    </source>
</evidence>